<keyword evidence="3" id="KW-1185">Reference proteome</keyword>
<proteinExistence type="predicted"/>
<gene>
    <name evidence="2" type="ORF">ANE_LOCUS18515</name>
</gene>
<feature type="compositionally biased region" description="Polar residues" evidence="1">
    <location>
        <begin position="63"/>
        <end position="91"/>
    </location>
</feature>
<protein>
    <submittedName>
        <fullName evidence="2">Uncharacterized protein</fullName>
    </submittedName>
</protein>
<dbReference type="AlphaFoldDB" id="A0A565C357"/>
<evidence type="ECO:0000256" key="1">
    <source>
        <dbReference type="SAM" id="MobiDB-lite"/>
    </source>
</evidence>
<reference evidence="2" key="1">
    <citation type="submission" date="2019-07" db="EMBL/GenBank/DDBJ databases">
        <authorList>
            <person name="Dittberner H."/>
        </authorList>
    </citation>
    <scope>NUCLEOTIDE SEQUENCE [LARGE SCALE GENOMIC DNA]</scope>
</reference>
<sequence>MKRLHLCPVKPRPLRDRKREPKQSEKPNRRTDLRREQTGDSNKNEGDKAKVKEPPRRDDPSSDGHQNCGSTSTNHYYRQMPSSLSPNTRRGPTQKRRNIKDLALSKNKRGP</sequence>
<dbReference type="Proteomes" id="UP000489600">
    <property type="component" value="Unassembled WGS sequence"/>
</dbReference>
<name>A0A565C357_9BRAS</name>
<organism evidence="2 3">
    <name type="scientific">Arabis nemorensis</name>
    <dbReference type="NCBI Taxonomy" id="586526"/>
    <lineage>
        <taxon>Eukaryota</taxon>
        <taxon>Viridiplantae</taxon>
        <taxon>Streptophyta</taxon>
        <taxon>Embryophyta</taxon>
        <taxon>Tracheophyta</taxon>
        <taxon>Spermatophyta</taxon>
        <taxon>Magnoliopsida</taxon>
        <taxon>eudicotyledons</taxon>
        <taxon>Gunneridae</taxon>
        <taxon>Pentapetalae</taxon>
        <taxon>rosids</taxon>
        <taxon>malvids</taxon>
        <taxon>Brassicales</taxon>
        <taxon>Brassicaceae</taxon>
        <taxon>Arabideae</taxon>
        <taxon>Arabis</taxon>
    </lineage>
</organism>
<feature type="compositionally biased region" description="Basic and acidic residues" evidence="1">
    <location>
        <begin position="13"/>
        <end position="62"/>
    </location>
</feature>
<dbReference type="EMBL" id="CABITT030000006">
    <property type="protein sequence ID" value="VVB08071.1"/>
    <property type="molecule type" value="Genomic_DNA"/>
</dbReference>
<evidence type="ECO:0000313" key="2">
    <source>
        <dbReference type="EMBL" id="VVB08071.1"/>
    </source>
</evidence>
<accession>A0A565C357</accession>
<comment type="caution">
    <text evidence="2">The sequence shown here is derived from an EMBL/GenBank/DDBJ whole genome shotgun (WGS) entry which is preliminary data.</text>
</comment>
<feature type="region of interest" description="Disordered" evidence="1">
    <location>
        <begin position="1"/>
        <end position="111"/>
    </location>
</feature>
<evidence type="ECO:0000313" key="3">
    <source>
        <dbReference type="Proteomes" id="UP000489600"/>
    </source>
</evidence>